<name>A0A5J4UK77_9EUKA</name>
<dbReference type="Proteomes" id="UP000324800">
    <property type="component" value="Unassembled WGS sequence"/>
</dbReference>
<dbReference type="OrthoDB" id="6071166at2759"/>
<evidence type="ECO:0000256" key="4">
    <source>
        <dbReference type="ARBA" id="ARBA00022840"/>
    </source>
</evidence>
<evidence type="ECO:0000256" key="2">
    <source>
        <dbReference type="ARBA" id="ARBA00022741"/>
    </source>
</evidence>
<proteinExistence type="predicted"/>
<dbReference type="PROSITE" id="PS50011">
    <property type="entry name" value="PROTEIN_KINASE_DOM"/>
    <property type="match status" value="1"/>
</dbReference>
<dbReference type="SUPFAM" id="SSF56112">
    <property type="entry name" value="Protein kinase-like (PK-like)"/>
    <property type="match status" value="1"/>
</dbReference>
<dbReference type="GO" id="GO:0000045">
    <property type="term" value="P:autophagosome assembly"/>
    <property type="evidence" value="ECO:0007669"/>
    <property type="project" value="TreeGrafter"/>
</dbReference>
<evidence type="ECO:0000256" key="3">
    <source>
        <dbReference type="ARBA" id="ARBA00022777"/>
    </source>
</evidence>
<gene>
    <name evidence="6" type="ORF">EZS28_033564</name>
</gene>
<dbReference type="GO" id="GO:0010506">
    <property type="term" value="P:regulation of autophagy"/>
    <property type="evidence" value="ECO:0007669"/>
    <property type="project" value="InterPro"/>
</dbReference>
<reference evidence="6 7" key="1">
    <citation type="submission" date="2019-03" db="EMBL/GenBank/DDBJ databases">
        <title>Single cell metagenomics reveals metabolic interactions within the superorganism composed of flagellate Streblomastix strix and complex community of Bacteroidetes bacteria on its surface.</title>
        <authorList>
            <person name="Treitli S.C."/>
            <person name="Kolisko M."/>
            <person name="Husnik F."/>
            <person name="Keeling P."/>
            <person name="Hampl V."/>
        </authorList>
    </citation>
    <scope>NUCLEOTIDE SEQUENCE [LARGE SCALE GENOMIC DNA]</scope>
    <source>
        <strain evidence="6">ST1C</strain>
    </source>
</reference>
<organism evidence="6 7">
    <name type="scientific">Streblomastix strix</name>
    <dbReference type="NCBI Taxonomy" id="222440"/>
    <lineage>
        <taxon>Eukaryota</taxon>
        <taxon>Metamonada</taxon>
        <taxon>Preaxostyla</taxon>
        <taxon>Oxymonadida</taxon>
        <taxon>Streblomastigidae</taxon>
        <taxon>Streblomastix</taxon>
    </lineage>
</organism>
<dbReference type="InterPro" id="IPR045269">
    <property type="entry name" value="Atg1-like"/>
</dbReference>
<evidence type="ECO:0000313" key="6">
    <source>
        <dbReference type="EMBL" id="KAA6370909.1"/>
    </source>
</evidence>
<dbReference type="Pfam" id="PF00069">
    <property type="entry name" value="Pkinase"/>
    <property type="match status" value="1"/>
</dbReference>
<dbReference type="GO" id="GO:0005524">
    <property type="term" value="F:ATP binding"/>
    <property type="evidence" value="ECO:0007669"/>
    <property type="project" value="UniProtKB-KW"/>
</dbReference>
<dbReference type="GO" id="GO:0005776">
    <property type="term" value="C:autophagosome"/>
    <property type="evidence" value="ECO:0007669"/>
    <property type="project" value="TreeGrafter"/>
</dbReference>
<dbReference type="PANTHER" id="PTHR24348">
    <property type="entry name" value="SERINE/THREONINE-PROTEIN KINASE UNC-51-RELATED"/>
    <property type="match status" value="1"/>
</dbReference>
<dbReference type="EMBL" id="SNRW01014951">
    <property type="protein sequence ID" value="KAA6370909.1"/>
    <property type="molecule type" value="Genomic_DNA"/>
</dbReference>
<comment type="caution">
    <text evidence="6">The sequence shown here is derived from an EMBL/GenBank/DDBJ whole genome shotgun (WGS) entry which is preliminary data.</text>
</comment>
<accession>A0A5J4UK77</accession>
<keyword evidence="2" id="KW-0547">Nucleotide-binding</keyword>
<dbReference type="SMART" id="SM00220">
    <property type="entry name" value="S_TKc"/>
    <property type="match status" value="1"/>
</dbReference>
<dbReference type="InterPro" id="IPR000719">
    <property type="entry name" value="Prot_kinase_dom"/>
</dbReference>
<dbReference type="InterPro" id="IPR008271">
    <property type="entry name" value="Ser/Thr_kinase_AS"/>
</dbReference>
<dbReference type="GO" id="GO:0005829">
    <property type="term" value="C:cytosol"/>
    <property type="evidence" value="ECO:0007669"/>
    <property type="project" value="TreeGrafter"/>
</dbReference>
<evidence type="ECO:0000259" key="5">
    <source>
        <dbReference type="PROSITE" id="PS50011"/>
    </source>
</evidence>
<evidence type="ECO:0000313" key="7">
    <source>
        <dbReference type="Proteomes" id="UP000324800"/>
    </source>
</evidence>
<keyword evidence="3 6" id="KW-0418">Kinase</keyword>
<sequence>MRRSDLKLTMDSFDNIREIPHGSFGRILIANQKPEYNTVAIKVLPYNTDKDKRVADQEIQLLKAAQSRFIVRFYDQFTDPINIYIVFEYCRGGNLCLQIQVLNIMDQKTKIFLGRWYTFMMLSGLKHLHSLGIVHRDLKPENILFDQYGNVKIADFGLALKMASRSYAPAVGTKMTTKSDIFSFGLILAEMFTCEHPFAGRTHEETVSNIKNRRMKPLPASVPDEIKTMILSSLNMDETRRPSADELLSYPIMREEAEQYPLSQQGIQQMIVEDSLKAKLFVLKLHQRHHF</sequence>
<dbReference type="InterPro" id="IPR011009">
    <property type="entry name" value="Kinase-like_dom_sf"/>
</dbReference>
<dbReference type="PROSITE" id="PS00108">
    <property type="entry name" value="PROTEIN_KINASE_ST"/>
    <property type="match status" value="1"/>
</dbReference>
<dbReference type="Gene3D" id="1.10.510.10">
    <property type="entry name" value="Transferase(Phosphotransferase) domain 1"/>
    <property type="match status" value="1"/>
</dbReference>
<evidence type="ECO:0000256" key="1">
    <source>
        <dbReference type="ARBA" id="ARBA00022679"/>
    </source>
</evidence>
<dbReference type="GO" id="GO:0004674">
    <property type="term" value="F:protein serine/threonine kinase activity"/>
    <property type="evidence" value="ECO:0007669"/>
    <property type="project" value="InterPro"/>
</dbReference>
<dbReference type="GO" id="GO:0000407">
    <property type="term" value="C:phagophore assembly site"/>
    <property type="evidence" value="ECO:0007669"/>
    <property type="project" value="TreeGrafter"/>
</dbReference>
<dbReference type="GO" id="GO:0016020">
    <property type="term" value="C:membrane"/>
    <property type="evidence" value="ECO:0007669"/>
    <property type="project" value="TreeGrafter"/>
</dbReference>
<dbReference type="AlphaFoldDB" id="A0A5J4UK77"/>
<dbReference type="Gene3D" id="3.30.200.20">
    <property type="entry name" value="Phosphorylase Kinase, domain 1"/>
    <property type="match status" value="1"/>
</dbReference>
<keyword evidence="1" id="KW-0808">Transferase</keyword>
<dbReference type="PANTHER" id="PTHR24348:SF22">
    <property type="entry name" value="NON-SPECIFIC SERINE_THREONINE PROTEIN KINASE"/>
    <property type="match status" value="1"/>
</dbReference>
<dbReference type="PIRSF" id="PIRSF000654">
    <property type="entry name" value="Integrin-linked_kinase"/>
    <property type="match status" value="1"/>
</dbReference>
<protein>
    <submittedName>
        <fullName evidence="6">Putative serine threonine-protein kinase nek2</fullName>
    </submittedName>
</protein>
<feature type="domain" description="Protein kinase" evidence="5">
    <location>
        <begin position="13"/>
        <end position="253"/>
    </location>
</feature>
<keyword evidence="4" id="KW-0067">ATP-binding</keyword>